<dbReference type="AlphaFoldDB" id="A0A2C6C784"/>
<evidence type="ECO:0000256" key="5">
    <source>
        <dbReference type="ARBA" id="ARBA00022777"/>
    </source>
</evidence>
<dbReference type="Proteomes" id="UP000224507">
    <property type="component" value="Unassembled WGS sequence"/>
</dbReference>
<evidence type="ECO:0000256" key="1">
    <source>
        <dbReference type="ARBA" id="ARBA00000085"/>
    </source>
</evidence>
<dbReference type="Pfam" id="PF13589">
    <property type="entry name" value="HATPase_c_3"/>
    <property type="match status" value="1"/>
</dbReference>
<dbReference type="RefSeq" id="WP_098997587.1">
    <property type="nucleotide sequence ID" value="NZ_CP077153.1"/>
</dbReference>
<feature type="coiled-coil region" evidence="7">
    <location>
        <begin position="447"/>
        <end position="474"/>
    </location>
</feature>
<accession>A0A2C6C784</accession>
<comment type="catalytic activity">
    <reaction evidence="1">
        <text>ATP + protein L-histidine = ADP + protein N-phospho-L-histidine.</text>
        <dbReference type="EC" id="2.7.13.3"/>
    </reaction>
</comment>
<evidence type="ECO:0000313" key="9">
    <source>
        <dbReference type="EMBL" id="PHI12271.1"/>
    </source>
</evidence>
<evidence type="ECO:0000256" key="7">
    <source>
        <dbReference type="SAM" id="Coils"/>
    </source>
</evidence>
<dbReference type="PANTHER" id="PTHR45453">
    <property type="entry name" value="PHOSPHATE REGULON SENSOR PROTEIN PHOR"/>
    <property type="match status" value="1"/>
</dbReference>
<proteinExistence type="predicted"/>
<dbReference type="GO" id="GO:0004721">
    <property type="term" value="F:phosphoprotein phosphatase activity"/>
    <property type="evidence" value="ECO:0007669"/>
    <property type="project" value="TreeGrafter"/>
</dbReference>
<dbReference type="InterPro" id="IPR050351">
    <property type="entry name" value="BphY/WalK/GraS-like"/>
</dbReference>
<dbReference type="GO" id="GO:0016036">
    <property type="term" value="P:cellular response to phosphate starvation"/>
    <property type="evidence" value="ECO:0007669"/>
    <property type="project" value="TreeGrafter"/>
</dbReference>
<keyword evidence="9" id="KW-0547">Nucleotide-binding</keyword>
<keyword evidence="3" id="KW-0597">Phosphoprotein</keyword>
<evidence type="ECO:0000256" key="2">
    <source>
        <dbReference type="ARBA" id="ARBA00012438"/>
    </source>
</evidence>
<evidence type="ECO:0000256" key="6">
    <source>
        <dbReference type="ARBA" id="ARBA00023012"/>
    </source>
</evidence>
<keyword evidence="9" id="KW-0067">ATP-binding</keyword>
<dbReference type="EC" id="2.7.13.3" evidence="2"/>
<feature type="domain" description="Histidine kinase" evidence="8">
    <location>
        <begin position="494"/>
        <end position="721"/>
    </location>
</feature>
<dbReference type="InterPro" id="IPR004358">
    <property type="entry name" value="Sig_transdc_His_kin-like_C"/>
</dbReference>
<evidence type="ECO:0000313" key="10">
    <source>
        <dbReference type="Proteomes" id="UP000224507"/>
    </source>
</evidence>
<dbReference type="Pfam" id="PF02518">
    <property type="entry name" value="HATPase_c"/>
    <property type="match status" value="1"/>
</dbReference>
<protein>
    <recommendedName>
        <fullName evidence="2">histidine kinase</fullName>
        <ecNumber evidence="2">2.7.13.3</ecNumber>
    </recommendedName>
</protein>
<keyword evidence="4" id="KW-0808">Transferase</keyword>
<dbReference type="InterPro" id="IPR036890">
    <property type="entry name" value="HATPase_C_sf"/>
</dbReference>
<keyword evidence="5" id="KW-0418">Kinase</keyword>
<organism evidence="9 10">
    <name type="scientific">Fusobacterium nucleatum subsp. polymorphum</name>
    <name type="common">Fusobacterium polymorphum</name>
    <dbReference type="NCBI Taxonomy" id="76857"/>
    <lineage>
        <taxon>Bacteria</taxon>
        <taxon>Fusobacteriati</taxon>
        <taxon>Fusobacteriota</taxon>
        <taxon>Fusobacteriia</taxon>
        <taxon>Fusobacteriales</taxon>
        <taxon>Fusobacteriaceae</taxon>
        <taxon>Fusobacterium</taxon>
    </lineage>
</organism>
<dbReference type="GO" id="GO:0005886">
    <property type="term" value="C:plasma membrane"/>
    <property type="evidence" value="ECO:0007669"/>
    <property type="project" value="TreeGrafter"/>
</dbReference>
<dbReference type="EMBL" id="NIRO01000010">
    <property type="protein sequence ID" value="PHI12271.1"/>
    <property type="molecule type" value="Genomic_DNA"/>
</dbReference>
<dbReference type="InterPro" id="IPR005467">
    <property type="entry name" value="His_kinase_dom"/>
</dbReference>
<sequence length="723" mass="83676">MKSYFEPTGRLIMSIGKDLIKDLPAALVELVKNSYDADATFVKITYIKEDNILKIIIEDNGHGMSKEIVLGAWMIPSTAYKLEKKQSPKGRIYQGRKGIGRYATSLLGNKLELYTIKDGYKTVAFFDWNKFNTDSKLSEIPIDVNTYKVKEKNGTTLIVINEKNNVLSEEINEENVIKIERELSKLLSKKIDFKIEVCYKNFFSDNKKNICKEIIQLEFNDAYHYRLSGIVKDDFRYELLYQNFYTKEEKKFCGDFSERLPKSVSSCGEILIDYKVYDKDPSGIEVIMNFINGAENLKYGKNDIKEMLIEQSGISIFRNKFRIRPYGDKGFDWLNLDSKRIQNPSMAIGSEQINGRINIESEEKSGLKEKSARDGLYENSNFFTLQRVSNLVLNLLERERFKYRHQGNKKKKELTSTLNDFSSISENIEKVIKNAYEDFKESPENIKEHLNSLNKEVKKEIKNLEKEKEKEFTVVKETIAIYQKHTTLGNVISVVLHEGRKPLSWFTNKLPQIERKLQKLLKNNEINNEGYDYLLGNILELKMESLRMSNFFKRLDPLASNKRKKAQMVNIKSEIEAVIEIFETIIKDKRIFIGINYEEEVFCNIIEEDLYMALTNILENAIFWVQYSKYEVKKIDFKVYSNNKDVIIEIIDNGPGISEEDIKENLLFIPGYSHKNSVIEENGTGLGLPIAGEAIRRNGGTLEVIENTVGACFRIILKKVEGN</sequence>
<dbReference type="GO" id="GO:0000155">
    <property type="term" value="F:phosphorelay sensor kinase activity"/>
    <property type="evidence" value="ECO:0007669"/>
    <property type="project" value="TreeGrafter"/>
</dbReference>
<dbReference type="GO" id="GO:0005524">
    <property type="term" value="F:ATP binding"/>
    <property type="evidence" value="ECO:0007669"/>
    <property type="project" value="UniProtKB-KW"/>
</dbReference>
<dbReference type="SMART" id="SM00387">
    <property type="entry name" value="HATPase_c"/>
    <property type="match status" value="1"/>
</dbReference>
<reference evidence="9 10" key="1">
    <citation type="submission" date="2017-06" db="EMBL/GenBank/DDBJ databases">
        <title>Draft genome sequence of Fusobacterium nucleatum subsp. polymorphum KCOM 1274 (=ChDC F309).</title>
        <authorList>
            <person name="Kook J.-K."/>
            <person name="Park S.-N."/>
            <person name="Lim Y.K."/>
            <person name="Roh H."/>
        </authorList>
    </citation>
    <scope>NUCLEOTIDE SEQUENCE [LARGE SCALE GENOMIC DNA]</scope>
    <source>
        <strain evidence="10">KCOM 1274 (ChDC F309)</strain>
    </source>
</reference>
<keyword evidence="6" id="KW-0902">Two-component regulatory system</keyword>
<dbReference type="PRINTS" id="PR00344">
    <property type="entry name" value="BCTRLSENSOR"/>
</dbReference>
<evidence type="ECO:0000256" key="4">
    <source>
        <dbReference type="ARBA" id="ARBA00022679"/>
    </source>
</evidence>
<name>A0A2C6C784_FUSNP</name>
<dbReference type="InterPro" id="IPR003594">
    <property type="entry name" value="HATPase_dom"/>
</dbReference>
<dbReference type="SUPFAM" id="SSF55874">
    <property type="entry name" value="ATPase domain of HSP90 chaperone/DNA topoisomerase II/histidine kinase"/>
    <property type="match status" value="2"/>
</dbReference>
<dbReference type="Gene3D" id="3.30.565.10">
    <property type="entry name" value="Histidine kinase-like ATPase, C-terminal domain"/>
    <property type="match status" value="2"/>
</dbReference>
<comment type="caution">
    <text evidence="9">The sequence shown here is derived from an EMBL/GenBank/DDBJ whole genome shotgun (WGS) entry which is preliminary data.</text>
</comment>
<evidence type="ECO:0000259" key="8">
    <source>
        <dbReference type="PROSITE" id="PS50109"/>
    </source>
</evidence>
<dbReference type="PROSITE" id="PS50109">
    <property type="entry name" value="HIS_KIN"/>
    <property type="match status" value="1"/>
</dbReference>
<gene>
    <name evidence="9" type="ORF">CBG56_08500</name>
</gene>
<keyword evidence="7" id="KW-0175">Coiled coil</keyword>
<evidence type="ECO:0000256" key="3">
    <source>
        <dbReference type="ARBA" id="ARBA00022553"/>
    </source>
</evidence>
<dbReference type="PANTHER" id="PTHR45453:SF1">
    <property type="entry name" value="PHOSPHATE REGULON SENSOR PROTEIN PHOR"/>
    <property type="match status" value="1"/>
</dbReference>